<keyword evidence="4" id="KW-1185">Reference proteome</keyword>
<name>U2MPK8_TRESO</name>
<sequence length="54" mass="6670">MTIYRIILKSCFFDFTEDEFLRDKLTFSEIRVDTFFTKKKLIIIVKIYPFKRNP</sequence>
<dbReference type="EMBL" id="AVQI01000060">
    <property type="protein sequence ID" value="ERK01219.1"/>
    <property type="molecule type" value="Genomic_DNA"/>
</dbReference>
<evidence type="ECO:0000313" key="2">
    <source>
        <dbReference type="EMBL" id="ERK01219.1"/>
    </source>
</evidence>
<dbReference type="Proteomes" id="UP000016412">
    <property type="component" value="Unassembled WGS sequence"/>
</dbReference>
<reference evidence="3 4" key="1">
    <citation type="submission" date="2013-08" db="EMBL/GenBank/DDBJ databases">
        <authorList>
            <person name="Durkin A.S."/>
            <person name="Haft D.R."/>
            <person name="McCorrison J."/>
            <person name="Torralba M."/>
            <person name="Gillis M."/>
            <person name="Haft D.H."/>
            <person name="Methe B."/>
            <person name="Sutton G."/>
            <person name="Nelson K.E."/>
        </authorList>
    </citation>
    <scope>NUCLEOTIDE SEQUENCE [LARGE SCALE GENOMIC DNA]</scope>
    <source>
        <strain evidence="2 4">ATCC 35536</strain>
        <strain evidence="1 3">VPI DR56BR1116</strain>
    </source>
</reference>
<dbReference type="EMBL" id="AUZJ01000069">
    <property type="protein sequence ID" value="ERF59473.1"/>
    <property type="molecule type" value="Genomic_DNA"/>
</dbReference>
<gene>
    <name evidence="2" type="ORF">HMPREF0860_0916</name>
    <name evidence="1" type="ORF">HMPREF1325_1424</name>
</gene>
<proteinExistence type="predicted"/>
<dbReference type="AlphaFoldDB" id="U2MPK8"/>
<protein>
    <submittedName>
        <fullName evidence="1">Uncharacterized protein</fullName>
    </submittedName>
</protein>
<comment type="caution">
    <text evidence="1">The sequence shown here is derived from an EMBL/GenBank/DDBJ whole genome shotgun (WGS) entry which is preliminary data.</text>
</comment>
<organism evidence="1 3">
    <name type="scientific">Treponema socranskii subsp. socranskii VPI DR56BR1116 = ATCC 35536</name>
    <dbReference type="NCBI Taxonomy" id="1125725"/>
    <lineage>
        <taxon>Bacteria</taxon>
        <taxon>Pseudomonadati</taxon>
        <taxon>Spirochaetota</taxon>
        <taxon>Spirochaetia</taxon>
        <taxon>Spirochaetales</taxon>
        <taxon>Treponemataceae</taxon>
        <taxon>Treponema</taxon>
    </lineage>
</organism>
<dbReference type="Proteomes" id="UP000016646">
    <property type="component" value="Unassembled WGS sequence"/>
</dbReference>
<evidence type="ECO:0000313" key="4">
    <source>
        <dbReference type="Proteomes" id="UP000016646"/>
    </source>
</evidence>
<accession>U2MPK8</accession>
<dbReference type="PATRIC" id="fig|1125725.3.peg.2560"/>
<dbReference type="STRING" id="1125725.HMPREF1325_1424"/>
<evidence type="ECO:0000313" key="3">
    <source>
        <dbReference type="Proteomes" id="UP000016412"/>
    </source>
</evidence>
<evidence type="ECO:0000313" key="1">
    <source>
        <dbReference type="EMBL" id="ERF59473.1"/>
    </source>
</evidence>